<organism evidence="1 2">
    <name type="scientific">Hirschia litorea</name>
    <dbReference type="NCBI Taxonomy" id="1199156"/>
    <lineage>
        <taxon>Bacteria</taxon>
        <taxon>Pseudomonadati</taxon>
        <taxon>Pseudomonadota</taxon>
        <taxon>Alphaproteobacteria</taxon>
        <taxon>Hyphomonadales</taxon>
        <taxon>Hyphomonadaceae</taxon>
        <taxon>Hirschia</taxon>
    </lineage>
</organism>
<gene>
    <name evidence="1" type="ORF">ACFQS8_15435</name>
</gene>
<dbReference type="InterPro" id="IPR021795">
    <property type="entry name" value="DUF3363"/>
</dbReference>
<dbReference type="EMBL" id="JBHTBR010000009">
    <property type="protein sequence ID" value="MFC7293013.1"/>
    <property type="molecule type" value="Genomic_DNA"/>
</dbReference>
<evidence type="ECO:0000313" key="2">
    <source>
        <dbReference type="Proteomes" id="UP001596492"/>
    </source>
</evidence>
<dbReference type="RefSeq" id="WP_382169057.1">
    <property type="nucleotide sequence ID" value="NZ_JBHTBR010000009.1"/>
</dbReference>
<sequence>MVHISWDVSVSKPSNLKSHKREMMEDEFRVRLGRIRDKHTQREFPLQKRIRNLANKSKYQNGYQTRYARGRLAALESKLHIQKTDNIYRRRVLIKTHIAKPSKHLGRSGFKIHLKYLQREGVDKDGIGGELYSSERTVVSEENFLARSAHDRHQFRFILSAEDSNDLLDMKQITRKLMAQVEKDLGAKLDWLGVDHYNTEHPHSHIVLRGKDKSGRDLVIAREYLSHGMRLRAEDLITKELGLRSDREIFESKKLEITKDCFTRLDRDIENRIRNGGVIDQFDGPLRLKFEHAFVRQRLQYLQSQNLADFTEGEWKLKSDWQEVLRARGKRGDLVRSFVHQHDRDSVDQALNFIEERQGNWTTLLGAVVKQGLVDELQDQRYIIIEDQNAQRWHMALGKSQTTIHPSNGAIVRVEKKSLEPKPSDIKIDQIAKRNVGRYSDQMHCEFEPGDSIAYRLAIKRRLEGLRRKGIVDLVGKDVWKIPTDYLTRISTLESKPIDQAKLSVKSWMPLDKQITANGYTWLDSQKDVLKGRFAEAKEKRIVYLRQKGWLKGKEVELSDTSQRLLRNQETKRVLAIEINQSKRNPIDLVSGGSIFGRYEKSLYLAKGRMALIGNAHQFAIVPWRPALERHLGREMLFEMGRRNISWKLGKEQDLGR</sequence>
<dbReference type="Proteomes" id="UP001596492">
    <property type="component" value="Unassembled WGS sequence"/>
</dbReference>
<proteinExistence type="predicted"/>
<keyword evidence="2" id="KW-1185">Reference proteome</keyword>
<evidence type="ECO:0000313" key="1">
    <source>
        <dbReference type="EMBL" id="MFC7293013.1"/>
    </source>
</evidence>
<comment type="caution">
    <text evidence="1">The sequence shown here is derived from an EMBL/GenBank/DDBJ whole genome shotgun (WGS) entry which is preliminary data.</text>
</comment>
<protein>
    <submittedName>
        <fullName evidence="1">DUF3363 domain-containing protein</fullName>
    </submittedName>
</protein>
<dbReference type="Pfam" id="PF11843">
    <property type="entry name" value="DUF3363"/>
    <property type="match status" value="1"/>
</dbReference>
<name>A0ABW2IPY8_9PROT</name>
<reference evidence="2" key="1">
    <citation type="journal article" date="2019" name="Int. J. Syst. Evol. Microbiol.">
        <title>The Global Catalogue of Microorganisms (GCM) 10K type strain sequencing project: providing services to taxonomists for standard genome sequencing and annotation.</title>
        <authorList>
            <consortium name="The Broad Institute Genomics Platform"/>
            <consortium name="The Broad Institute Genome Sequencing Center for Infectious Disease"/>
            <person name="Wu L."/>
            <person name="Ma J."/>
        </authorList>
    </citation>
    <scope>NUCLEOTIDE SEQUENCE [LARGE SCALE GENOMIC DNA]</scope>
    <source>
        <strain evidence="2">CCUG 51308</strain>
    </source>
</reference>
<accession>A0ABW2IPY8</accession>